<name>A0A2S2E6T3_9ALTE</name>
<dbReference type="AlphaFoldDB" id="A0A2S2E6T3"/>
<keyword evidence="3" id="KW-0378">Hydrolase</keyword>
<keyword evidence="3" id="KW-0540">Nuclease</keyword>
<dbReference type="RefSeq" id="WP_109340237.1">
    <property type="nucleotide sequence ID" value="NZ_CP029347.1"/>
</dbReference>
<feature type="compositionally biased region" description="Polar residues" evidence="1">
    <location>
        <begin position="1"/>
        <end position="10"/>
    </location>
</feature>
<sequence length="193" mass="22183">MKSHDQSNAFSEAMSDVTPLKQDDKVWPSSGDKDSLAKRLKREALERQQQEDANYLRVEAVDPIDPYDFICFKKDGVQEGVYKNLRTGKYPIDTVINLRQQSYDKARQALFEQLRLAHERGIRTLLVHHGLGLQAKPFPGVLKSYVNQWLRQMPEVIAFHTALKAHGGQGATYVLLQKNTVQKQTNRERHAKR</sequence>
<dbReference type="KEGG" id="salh:HMF8227_02234"/>
<dbReference type="EMBL" id="CP029347">
    <property type="protein sequence ID" value="AWL12687.1"/>
    <property type="molecule type" value="Genomic_DNA"/>
</dbReference>
<dbReference type="Pfam" id="PF01713">
    <property type="entry name" value="Smr"/>
    <property type="match status" value="1"/>
</dbReference>
<accession>A0A2S2E6T3</accession>
<dbReference type="Proteomes" id="UP000245728">
    <property type="component" value="Chromosome"/>
</dbReference>
<keyword evidence="3" id="KW-0255">Endonuclease</keyword>
<evidence type="ECO:0000313" key="4">
    <source>
        <dbReference type="Proteomes" id="UP000245728"/>
    </source>
</evidence>
<evidence type="ECO:0000259" key="2">
    <source>
        <dbReference type="PROSITE" id="PS50828"/>
    </source>
</evidence>
<evidence type="ECO:0000256" key="1">
    <source>
        <dbReference type="SAM" id="MobiDB-lite"/>
    </source>
</evidence>
<feature type="region of interest" description="Disordered" evidence="1">
    <location>
        <begin position="1"/>
        <end position="43"/>
    </location>
</feature>
<dbReference type="InterPro" id="IPR036063">
    <property type="entry name" value="Smr_dom_sf"/>
</dbReference>
<reference evidence="3 4" key="1">
    <citation type="submission" date="2018-05" db="EMBL/GenBank/DDBJ databases">
        <title>Salinimonas sp. HMF8227 Genome sequencing and assembly.</title>
        <authorList>
            <person name="Kang H."/>
            <person name="Kang J."/>
            <person name="Cha I."/>
            <person name="Kim H."/>
            <person name="Joh K."/>
        </authorList>
    </citation>
    <scope>NUCLEOTIDE SEQUENCE [LARGE SCALE GENOMIC DNA]</scope>
    <source>
        <strain evidence="3 4">HMF8227</strain>
    </source>
</reference>
<feature type="compositionally biased region" description="Basic and acidic residues" evidence="1">
    <location>
        <begin position="21"/>
        <end position="43"/>
    </location>
</feature>
<dbReference type="NCBIfam" id="NF033154">
    <property type="entry name" value="endonuc_SmrA"/>
    <property type="match status" value="1"/>
</dbReference>
<gene>
    <name evidence="3" type="ORF">HMF8227_02234</name>
</gene>
<dbReference type="GO" id="GO:0004520">
    <property type="term" value="F:DNA endonuclease activity"/>
    <property type="evidence" value="ECO:0007669"/>
    <property type="project" value="TreeGrafter"/>
</dbReference>
<dbReference type="InterPro" id="IPR047688">
    <property type="entry name" value="Endonuc_SmrA"/>
</dbReference>
<dbReference type="SMART" id="SM00463">
    <property type="entry name" value="SMR"/>
    <property type="match status" value="1"/>
</dbReference>
<dbReference type="InterPro" id="IPR002625">
    <property type="entry name" value="Smr_dom"/>
</dbReference>
<dbReference type="PROSITE" id="PS50828">
    <property type="entry name" value="SMR"/>
    <property type="match status" value="1"/>
</dbReference>
<keyword evidence="4" id="KW-1185">Reference proteome</keyword>
<dbReference type="SUPFAM" id="SSF160443">
    <property type="entry name" value="SMR domain-like"/>
    <property type="match status" value="1"/>
</dbReference>
<dbReference type="PANTHER" id="PTHR35562:SF2">
    <property type="entry name" value="DNA ENDONUCLEASE SMRA-RELATED"/>
    <property type="match status" value="1"/>
</dbReference>
<proteinExistence type="predicted"/>
<dbReference type="PANTHER" id="PTHR35562">
    <property type="entry name" value="DNA ENDONUCLEASE SMRA-RELATED"/>
    <property type="match status" value="1"/>
</dbReference>
<dbReference type="OrthoDB" id="9808881at2"/>
<dbReference type="Gene3D" id="3.30.1370.110">
    <property type="match status" value="1"/>
</dbReference>
<evidence type="ECO:0000313" key="3">
    <source>
        <dbReference type="EMBL" id="AWL12687.1"/>
    </source>
</evidence>
<protein>
    <submittedName>
        <fullName evidence="3">Putative DNA endonuclease SmrA</fullName>
    </submittedName>
</protein>
<feature type="domain" description="Smr" evidence="2">
    <location>
        <begin position="96"/>
        <end position="177"/>
    </location>
</feature>
<organism evidence="3 4">
    <name type="scientific">Saliniradius amylolyticus</name>
    <dbReference type="NCBI Taxonomy" id="2183582"/>
    <lineage>
        <taxon>Bacteria</taxon>
        <taxon>Pseudomonadati</taxon>
        <taxon>Pseudomonadota</taxon>
        <taxon>Gammaproteobacteria</taxon>
        <taxon>Alteromonadales</taxon>
        <taxon>Alteromonadaceae</taxon>
        <taxon>Saliniradius</taxon>
    </lineage>
</organism>